<dbReference type="InterPro" id="IPR028098">
    <property type="entry name" value="Glyco_trans_4-like_N"/>
</dbReference>
<reference evidence="3 4" key="1">
    <citation type="submission" date="2017-08" db="EMBL/GenBank/DDBJ databases">
        <authorList>
            <person name="de Groot N.N."/>
        </authorList>
    </citation>
    <scope>NUCLEOTIDE SEQUENCE [LARGE SCALE GENOMIC DNA]</scope>
    <source>
        <strain evidence="3 4">DSM 9787</strain>
    </source>
</reference>
<dbReference type="PANTHER" id="PTHR12526:SF630">
    <property type="entry name" value="GLYCOSYLTRANSFERASE"/>
    <property type="match status" value="1"/>
</dbReference>
<dbReference type="PANTHER" id="PTHR12526">
    <property type="entry name" value="GLYCOSYLTRANSFERASE"/>
    <property type="match status" value="1"/>
</dbReference>
<proteinExistence type="predicted"/>
<dbReference type="Gene3D" id="3.40.50.2000">
    <property type="entry name" value="Glycogen Phosphorylase B"/>
    <property type="match status" value="2"/>
</dbReference>
<name>A0A285S9C2_9FIRM</name>
<evidence type="ECO:0000313" key="4">
    <source>
        <dbReference type="Proteomes" id="UP000219563"/>
    </source>
</evidence>
<evidence type="ECO:0000259" key="2">
    <source>
        <dbReference type="Pfam" id="PF13439"/>
    </source>
</evidence>
<keyword evidence="3" id="KW-0808">Transferase</keyword>
<feature type="domain" description="Glycosyltransferase subfamily 4-like N-terminal" evidence="2">
    <location>
        <begin position="13"/>
        <end position="168"/>
    </location>
</feature>
<dbReference type="Pfam" id="PF00534">
    <property type="entry name" value="Glycos_transf_1"/>
    <property type="match status" value="1"/>
</dbReference>
<dbReference type="SUPFAM" id="SSF53756">
    <property type="entry name" value="UDP-Glycosyltransferase/glycogen phosphorylase"/>
    <property type="match status" value="1"/>
</dbReference>
<dbReference type="AlphaFoldDB" id="A0A285S9C2"/>
<dbReference type="RefSeq" id="WP_097076338.1">
    <property type="nucleotide sequence ID" value="NZ_OBMR01000006.1"/>
</dbReference>
<gene>
    <name evidence="3" type="ORF">SAMN02910411_1984</name>
</gene>
<dbReference type="EMBL" id="OBMR01000006">
    <property type="protein sequence ID" value="SOC03971.1"/>
    <property type="molecule type" value="Genomic_DNA"/>
</dbReference>
<dbReference type="Proteomes" id="UP000219563">
    <property type="component" value="Unassembled WGS sequence"/>
</dbReference>
<accession>A0A285S9C2</accession>
<dbReference type="GO" id="GO:0016757">
    <property type="term" value="F:glycosyltransferase activity"/>
    <property type="evidence" value="ECO:0007669"/>
    <property type="project" value="InterPro"/>
</dbReference>
<organism evidence="3 4">
    <name type="scientific">Pseudobutyrivibrio ruminis DSM 9787</name>
    <dbReference type="NCBI Taxonomy" id="1123011"/>
    <lineage>
        <taxon>Bacteria</taxon>
        <taxon>Bacillati</taxon>
        <taxon>Bacillota</taxon>
        <taxon>Clostridia</taxon>
        <taxon>Lachnospirales</taxon>
        <taxon>Lachnospiraceae</taxon>
        <taxon>Pseudobutyrivibrio</taxon>
    </lineage>
</organism>
<feature type="domain" description="Glycosyl transferase family 1" evidence="1">
    <location>
        <begin position="179"/>
        <end position="333"/>
    </location>
</feature>
<evidence type="ECO:0000313" key="3">
    <source>
        <dbReference type="EMBL" id="SOC03971.1"/>
    </source>
</evidence>
<evidence type="ECO:0000259" key="1">
    <source>
        <dbReference type="Pfam" id="PF00534"/>
    </source>
</evidence>
<protein>
    <submittedName>
        <fullName evidence="3">Glycosyltransferase involved in cell wall bisynthesis</fullName>
    </submittedName>
</protein>
<dbReference type="Pfam" id="PF13439">
    <property type="entry name" value="Glyco_transf_4"/>
    <property type="match status" value="1"/>
</dbReference>
<dbReference type="InterPro" id="IPR001296">
    <property type="entry name" value="Glyco_trans_1"/>
</dbReference>
<sequence>MMKIMQVIPVLDIGGAETMLCNLSCELQKMGHNVMVVTYYERESSLEYKLKKNGVKLYSLDKKVGFDIKTIRKLKNLINEEKPDIIHTHLHVLPYVWLASGKTKIIHTLHSIAQKEQSGIGKIICGWLYRNSHKCIPVAISFGVYESLKIEHRVKRDIPVVENGVPVENIISKESYVLNDYIEIYHVGRIVPLKNHEMMVEACEKLVEEYPTIRFHFFGEGPDSKKISKMIEDRRLEDNVLLEGTHSTLESELCRGDIFILPSEYEGMPMSLIEAMAAGLPCVATNVGGVPDLIDDGKNGILIRRNIDSLVDAIKMLIENLSFRETIGKAAKEKSVLFSSKTMAEKYIEVYLKSLGKEN</sequence>